<dbReference type="Proteomes" id="UP000193427">
    <property type="component" value="Chromosome"/>
</dbReference>
<protein>
    <submittedName>
        <fullName evidence="3">Uncharacterized protein</fullName>
    </submittedName>
</protein>
<organism evidence="3 4">
    <name type="scientific">Piscinibacter gummiphilus</name>
    <dbReference type="NCBI Taxonomy" id="946333"/>
    <lineage>
        <taxon>Bacteria</taxon>
        <taxon>Pseudomonadati</taxon>
        <taxon>Pseudomonadota</taxon>
        <taxon>Betaproteobacteria</taxon>
        <taxon>Burkholderiales</taxon>
        <taxon>Sphaerotilaceae</taxon>
        <taxon>Piscinibacter</taxon>
    </lineage>
</organism>
<dbReference type="OrthoDB" id="5956306at2"/>
<evidence type="ECO:0000256" key="2">
    <source>
        <dbReference type="SAM" id="SignalP"/>
    </source>
</evidence>
<dbReference type="KEGG" id="rgu:A4W93_10130"/>
<proteinExistence type="predicted"/>
<feature type="chain" id="PRO_5043724914" evidence="2">
    <location>
        <begin position="28"/>
        <end position="466"/>
    </location>
</feature>
<feature type="region of interest" description="Disordered" evidence="1">
    <location>
        <begin position="84"/>
        <end position="129"/>
    </location>
</feature>
<gene>
    <name evidence="3" type="ORF">A4W93_10130</name>
</gene>
<keyword evidence="2" id="KW-0732">Signal</keyword>
<dbReference type="AlphaFoldDB" id="A0A1W6L7S2"/>
<dbReference type="RefSeq" id="WP_085750501.1">
    <property type="nucleotide sequence ID" value="NZ_BSPR01000014.1"/>
</dbReference>
<accession>A0A1W6L7S2</accession>
<feature type="compositionally biased region" description="Basic and acidic residues" evidence="1">
    <location>
        <begin position="105"/>
        <end position="117"/>
    </location>
</feature>
<dbReference type="STRING" id="946333.A4W93_10130"/>
<evidence type="ECO:0000313" key="3">
    <source>
        <dbReference type="EMBL" id="ARN20230.1"/>
    </source>
</evidence>
<evidence type="ECO:0000313" key="4">
    <source>
        <dbReference type="Proteomes" id="UP000193427"/>
    </source>
</evidence>
<dbReference type="EMBL" id="CP015118">
    <property type="protein sequence ID" value="ARN20230.1"/>
    <property type="molecule type" value="Genomic_DNA"/>
</dbReference>
<name>A0A1W6L7S2_9BURK</name>
<evidence type="ECO:0000256" key="1">
    <source>
        <dbReference type="SAM" id="MobiDB-lite"/>
    </source>
</evidence>
<keyword evidence="4" id="KW-1185">Reference proteome</keyword>
<reference evidence="3 4" key="1">
    <citation type="submission" date="2016-04" db="EMBL/GenBank/DDBJ databases">
        <title>Complete genome sequence of natural rubber-degrading, novel Gram-negative bacterium, Rhizobacter gummiphilus strain NS21.</title>
        <authorList>
            <person name="Tabata M."/>
            <person name="Kasai D."/>
            <person name="Fukuda M."/>
        </authorList>
    </citation>
    <scope>NUCLEOTIDE SEQUENCE [LARGE SCALE GENOMIC DNA]</scope>
    <source>
        <strain evidence="3 4">NS21</strain>
    </source>
</reference>
<feature type="signal peptide" evidence="2">
    <location>
        <begin position="1"/>
        <end position="27"/>
    </location>
</feature>
<sequence length="466" mass="48728">MTPRPTRLALLISLMGIGLSATGPAWADAESDRAEARDVERVMRVLGLDTGVAVAEPVPAPKARRVQEPVAEARLVVVAATRPARSAPRRGAREASQPVRPASIETRRVEETSRPDLPEAMPPAEPEAPAHPVDLALAATPTTRPVDEDPDSPPTPVAWTLDALPPPEPPVADEAAGEPVAELADGIDAYEALIQKLAAGDDPVTSVAQAERVMRHLAGVRAEGVTLAEVPLVDVPVLHDAVEPEDLVVPAARLSPRAEYVQARLAALAGAEADAVFAAPADRVLGDLAAMMGRVEDEEADVAVAAAAPEPRPSERVLEDLARVRGAPWDGEALAMDKARLDTMRGGFTTGEGLKLSFGIERAVYINGNLVTTTSLNVSDLGAATAGRASATVNGSLALVQSGQGNTFLPGVVSSTAVGTVIQNTLDNQKIQHVTVVNATVNSMQVLRAMNLQHAVRTAITDSIRR</sequence>